<sequence>MISTVEFLRHCWTPYSRLKVQSKPTHIITPEYSCQSLDTPQHPQDRQCGEQKCHPIPGTQILLASYLQDGKPRLSRNLDAIRTAENSIALEYMIYPSFFPC</sequence>
<comment type="caution">
    <text evidence="1">The sequence shown here is derived from an EMBL/GenBank/DDBJ whole genome shotgun (WGS) entry which is preliminary data.</text>
</comment>
<reference evidence="1 2" key="1">
    <citation type="submission" date="2024-07" db="EMBL/GenBank/DDBJ databases">
        <title>Section-level genome sequencing and comparative genomics of Aspergillus sections Usti and Cavernicolus.</title>
        <authorList>
            <consortium name="Lawrence Berkeley National Laboratory"/>
            <person name="Nybo J.L."/>
            <person name="Vesth T.C."/>
            <person name="Theobald S."/>
            <person name="Frisvad J.C."/>
            <person name="Larsen T.O."/>
            <person name="Kjaerboelling I."/>
            <person name="Rothschild-Mancinelli K."/>
            <person name="Lyhne E.K."/>
            <person name="Kogle M.E."/>
            <person name="Barry K."/>
            <person name="Clum A."/>
            <person name="Na H."/>
            <person name="Ledsgaard L."/>
            <person name="Lin J."/>
            <person name="Lipzen A."/>
            <person name="Kuo A."/>
            <person name="Riley R."/>
            <person name="Mondo S."/>
            <person name="LaButti K."/>
            <person name="Haridas S."/>
            <person name="Pangalinan J."/>
            <person name="Salamov A.A."/>
            <person name="Simmons B.A."/>
            <person name="Magnuson J.K."/>
            <person name="Chen J."/>
            <person name="Drula E."/>
            <person name="Henrissat B."/>
            <person name="Wiebenga A."/>
            <person name="Lubbers R.J."/>
            <person name="Gomes A.C."/>
            <person name="Makela M.R."/>
            <person name="Stajich J."/>
            <person name="Grigoriev I.V."/>
            <person name="Mortensen U.H."/>
            <person name="De vries R.P."/>
            <person name="Baker S.E."/>
            <person name="Andersen M.R."/>
        </authorList>
    </citation>
    <scope>NUCLEOTIDE SEQUENCE [LARGE SCALE GENOMIC DNA]</scope>
    <source>
        <strain evidence="1 2">CBS 600.67</strain>
    </source>
</reference>
<proteinExistence type="predicted"/>
<dbReference type="EMBL" id="JBFXLS010000013">
    <property type="protein sequence ID" value="KAL2830253.1"/>
    <property type="molecule type" value="Genomic_DNA"/>
</dbReference>
<keyword evidence="2" id="KW-1185">Reference proteome</keyword>
<dbReference type="Proteomes" id="UP001610335">
    <property type="component" value="Unassembled WGS sequence"/>
</dbReference>
<protein>
    <submittedName>
        <fullName evidence="1">Uncharacterized protein</fullName>
    </submittedName>
</protein>
<evidence type="ECO:0000313" key="1">
    <source>
        <dbReference type="EMBL" id="KAL2830253.1"/>
    </source>
</evidence>
<evidence type="ECO:0000313" key="2">
    <source>
        <dbReference type="Proteomes" id="UP001610335"/>
    </source>
</evidence>
<accession>A0ABR4IR53</accession>
<organism evidence="1 2">
    <name type="scientific">Aspergillus cavernicola</name>
    <dbReference type="NCBI Taxonomy" id="176166"/>
    <lineage>
        <taxon>Eukaryota</taxon>
        <taxon>Fungi</taxon>
        <taxon>Dikarya</taxon>
        <taxon>Ascomycota</taxon>
        <taxon>Pezizomycotina</taxon>
        <taxon>Eurotiomycetes</taxon>
        <taxon>Eurotiomycetidae</taxon>
        <taxon>Eurotiales</taxon>
        <taxon>Aspergillaceae</taxon>
        <taxon>Aspergillus</taxon>
        <taxon>Aspergillus subgen. Nidulantes</taxon>
    </lineage>
</organism>
<gene>
    <name evidence="1" type="ORF">BDW59DRAFT_141309</name>
</gene>
<name>A0ABR4IR53_9EURO</name>